<evidence type="ECO:0000256" key="1">
    <source>
        <dbReference type="SAM" id="MobiDB-lite"/>
    </source>
</evidence>
<dbReference type="EMBL" id="AP027452">
    <property type="protein sequence ID" value="BDY28151.1"/>
    <property type="molecule type" value="Genomic_DNA"/>
</dbReference>
<evidence type="ECO:0000313" key="2">
    <source>
        <dbReference type="EMBL" id="BDY28151.1"/>
    </source>
</evidence>
<accession>A0AAI8XMP9</accession>
<name>A0AAI8XMP9_MYCME</name>
<dbReference type="InterPro" id="IPR014710">
    <property type="entry name" value="RmlC-like_jellyroll"/>
</dbReference>
<sequence length="288" mass="31296">MIDSESESTMTVLQEVRSPSIPANAHVLTVLVSHPPGAAGYPPHRLPGGPGFGYMIDGEMLFEIEGEAPRVLRAGDAFWGSGGDVIHYRDANNRADIPCSFVLTLLCAPGRPVLEPVTDEELQHRKPQRVSAISASASSDDERKRQWREVTRERVLTGATATVAVPAPQAHASMSISVKGKALSEDLLLATTGNVAMPSVDDNTDTYTRSMSVVPMRLDILSQVPEISVLAHGMTEPAELRLVVELAARNPQNHTASVLRCEFDSVRLDPQAPLARLEFEPQHVESRR</sequence>
<gene>
    <name evidence="2" type="ORF">hbim_02082</name>
</gene>
<dbReference type="Gene3D" id="2.60.120.10">
    <property type="entry name" value="Jelly Rolls"/>
    <property type="match status" value="1"/>
</dbReference>
<dbReference type="Proteomes" id="UP001241092">
    <property type="component" value="Chromosome"/>
</dbReference>
<feature type="region of interest" description="Disordered" evidence="1">
    <location>
        <begin position="120"/>
        <end position="146"/>
    </location>
</feature>
<evidence type="ECO:0008006" key="4">
    <source>
        <dbReference type="Google" id="ProtNLM"/>
    </source>
</evidence>
<reference evidence="2" key="1">
    <citation type="submission" date="2023-03" db="EMBL/GenBank/DDBJ databases">
        <title>Draft genome sequence of a Mycolicibacterium mageritense strain H4_3_1 isolated from a hybrid biological-inorganic system reactor.</title>
        <authorList>
            <person name="Feng X."/>
            <person name="Kazama D."/>
            <person name="Sato K."/>
            <person name="Kobayashi H."/>
        </authorList>
    </citation>
    <scope>NUCLEOTIDE SEQUENCE</scope>
    <source>
        <strain evidence="2">H4_3_1</strain>
    </source>
</reference>
<evidence type="ECO:0000313" key="3">
    <source>
        <dbReference type="Proteomes" id="UP001241092"/>
    </source>
</evidence>
<dbReference type="InterPro" id="IPR011051">
    <property type="entry name" value="RmlC_Cupin_sf"/>
</dbReference>
<organism evidence="2 3">
    <name type="scientific">Mycolicibacterium mageritense</name>
    <name type="common">Mycobacterium mageritense</name>
    <dbReference type="NCBI Taxonomy" id="53462"/>
    <lineage>
        <taxon>Bacteria</taxon>
        <taxon>Bacillati</taxon>
        <taxon>Actinomycetota</taxon>
        <taxon>Actinomycetes</taxon>
        <taxon>Mycobacteriales</taxon>
        <taxon>Mycobacteriaceae</taxon>
        <taxon>Mycolicibacterium</taxon>
    </lineage>
</organism>
<dbReference type="PANTHER" id="PTHR38599:SF1">
    <property type="entry name" value="CUPIN DOMAIN PROTEIN (AFU_ORTHOLOGUE AFUA_3G13620)"/>
    <property type="match status" value="1"/>
</dbReference>
<proteinExistence type="predicted"/>
<dbReference type="AlphaFoldDB" id="A0AAI8XMP9"/>
<protein>
    <recommendedName>
        <fullName evidence="4">Cupin domain-containing protein</fullName>
    </recommendedName>
</protein>
<dbReference type="SUPFAM" id="SSF51182">
    <property type="entry name" value="RmlC-like cupins"/>
    <property type="match status" value="1"/>
</dbReference>
<dbReference type="PANTHER" id="PTHR38599">
    <property type="entry name" value="CUPIN DOMAIN PROTEIN (AFU_ORTHOLOGUE AFUA_3G13620)"/>
    <property type="match status" value="1"/>
</dbReference>